<dbReference type="PANTHER" id="PTHR36174:SF1">
    <property type="entry name" value="LIPID II:GLYCINE GLYCYLTRANSFERASE"/>
    <property type="match status" value="1"/>
</dbReference>
<dbReference type="PANTHER" id="PTHR36174">
    <property type="entry name" value="LIPID II:GLYCINE GLYCYLTRANSFERASE"/>
    <property type="match status" value="1"/>
</dbReference>
<dbReference type="InterPro" id="IPR038740">
    <property type="entry name" value="BioF2-like_GNAT_dom"/>
</dbReference>
<sequence>MGSTSLGEPGAQGMVALEVEEVKGDELHLWDALVAGSAEGTVFHTSDWLVRNASLQDRTLILLGCYADGELIGGCPLFLSNPYKILKIASSTTIATPYGGMVLSEIENAKQRKRELHNRMIIVSILEHIAGEGFDHVNLVHSPGLQDIRAFTQNGWDPRVYYTYILSLHDDLLKNTSKDVRQNIRKAQKHGISTTKQFDPEIFWSLTMSTFTKQGKKPPFSREHLLGLLDLITSKNLGEMRVAHTSSGEIVAAEVTLWDPKMAHSWSAASSEEHLSMGAASLLCYDTFTGLSNLGVRRINLMGGNMTQLSSFVSGFNPDLVPYFGVEYSRPKYAILKRFKRE</sequence>
<name>A0A498GZ92_9EURY</name>
<dbReference type="Gene3D" id="3.40.630.30">
    <property type="match status" value="1"/>
</dbReference>
<evidence type="ECO:0000313" key="3">
    <source>
        <dbReference type="Proteomes" id="UP000290932"/>
    </source>
</evidence>
<feature type="domain" description="BioF2-like acetyltransferase" evidence="1">
    <location>
        <begin position="175"/>
        <end position="306"/>
    </location>
</feature>
<dbReference type="InterPro" id="IPR016181">
    <property type="entry name" value="Acyl_CoA_acyltransferase"/>
</dbReference>
<organism evidence="2 3">
    <name type="scientific">Methanoculleus taiwanensis</name>
    <dbReference type="NCBI Taxonomy" id="1550565"/>
    <lineage>
        <taxon>Archaea</taxon>
        <taxon>Methanobacteriati</taxon>
        <taxon>Methanobacteriota</taxon>
        <taxon>Stenosarchaea group</taxon>
        <taxon>Methanomicrobia</taxon>
        <taxon>Methanomicrobiales</taxon>
        <taxon>Methanomicrobiaceae</taxon>
        <taxon>Methanoculleus</taxon>
    </lineage>
</organism>
<evidence type="ECO:0000313" key="2">
    <source>
        <dbReference type="EMBL" id="RXE55852.1"/>
    </source>
</evidence>
<dbReference type="Pfam" id="PF13480">
    <property type="entry name" value="Acetyltransf_6"/>
    <property type="match status" value="1"/>
</dbReference>
<dbReference type="Proteomes" id="UP000290932">
    <property type="component" value="Unassembled WGS sequence"/>
</dbReference>
<dbReference type="InterPro" id="IPR050644">
    <property type="entry name" value="PG_Glycine_Bridge_Synth"/>
</dbReference>
<dbReference type="SUPFAM" id="SSF55729">
    <property type="entry name" value="Acyl-CoA N-acyltransferases (Nat)"/>
    <property type="match status" value="1"/>
</dbReference>
<reference evidence="2 3" key="1">
    <citation type="journal article" date="2015" name="Int. J. Syst. Evol. Microbiol.">
        <title>Methanoculleus taiwanensis sp. nov., a methanogen isolated from deep marine sediment at the deformation front area near Taiwan.</title>
        <authorList>
            <person name="Weng C.Y."/>
            <person name="Chen S.C."/>
            <person name="Lai M.C."/>
            <person name="Wu S.Y."/>
            <person name="Lin S."/>
            <person name="Yang T.F."/>
            <person name="Chen P.C."/>
        </authorList>
    </citation>
    <scope>NUCLEOTIDE SEQUENCE [LARGE SCALE GENOMIC DNA]</scope>
    <source>
        <strain evidence="2 3">CYW4</strain>
    </source>
</reference>
<dbReference type="AlphaFoldDB" id="A0A498GZ92"/>
<evidence type="ECO:0000259" key="1">
    <source>
        <dbReference type="Pfam" id="PF13480"/>
    </source>
</evidence>
<gene>
    <name evidence="2" type="ORF">ABH15_06425</name>
</gene>
<dbReference type="EMBL" id="LHQS01000002">
    <property type="protein sequence ID" value="RXE55852.1"/>
    <property type="molecule type" value="Genomic_DNA"/>
</dbReference>
<protein>
    <recommendedName>
        <fullName evidence="1">BioF2-like acetyltransferase domain-containing protein</fullName>
    </recommendedName>
</protein>
<keyword evidence="3" id="KW-1185">Reference proteome</keyword>
<comment type="caution">
    <text evidence="2">The sequence shown here is derived from an EMBL/GenBank/DDBJ whole genome shotgun (WGS) entry which is preliminary data.</text>
</comment>
<proteinExistence type="predicted"/>
<accession>A0A498GZ92</accession>